<feature type="region of interest" description="Disordered" evidence="1">
    <location>
        <begin position="13"/>
        <end position="37"/>
    </location>
</feature>
<feature type="compositionally biased region" description="Polar residues" evidence="1">
    <location>
        <begin position="96"/>
        <end position="117"/>
    </location>
</feature>
<name>A0A914XZX8_9BILA</name>
<dbReference type="AlphaFoldDB" id="A0A914XZX8"/>
<dbReference type="WBParaSite" id="PSU_v2.g12519.t1">
    <property type="protein sequence ID" value="PSU_v2.g12519.t1"/>
    <property type="gene ID" value="PSU_v2.g12519"/>
</dbReference>
<evidence type="ECO:0000256" key="1">
    <source>
        <dbReference type="SAM" id="MobiDB-lite"/>
    </source>
</evidence>
<feature type="region of interest" description="Disordered" evidence="1">
    <location>
        <begin position="50"/>
        <end position="117"/>
    </location>
</feature>
<reference evidence="3" key="1">
    <citation type="submission" date="2022-11" db="UniProtKB">
        <authorList>
            <consortium name="WormBaseParasite"/>
        </authorList>
    </citation>
    <scope>IDENTIFICATION</scope>
</reference>
<protein>
    <submittedName>
        <fullName evidence="3">Uncharacterized protein</fullName>
    </submittedName>
</protein>
<evidence type="ECO:0000313" key="3">
    <source>
        <dbReference type="WBParaSite" id="PSU_v2.g12519.t1"/>
    </source>
</evidence>
<keyword evidence="2" id="KW-1185">Reference proteome</keyword>
<evidence type="ECO:0000313" key="2">
    <source>
        <dbReference type="Proteomes" id="UP000887577"/>
    </source>
</evidence>
<accession>A0A914XZX8</accession>
<feature type="compositionally biased region" description="Low complexity" evidence="1">
    <location>
        <begin position="50"/>
        <end position="59"/>
    </location>
</feature>
<dbReference type="Proteomes" id="UP000887577">
    <property type="component" value="Unplaced"/>
</dbReference>
<sequence length="117" mass="12895">MTTYSYIVNIRRNPNQPNSRDTVTDIANPRPPRGRAIYDSSVVNNAVTASYNNNNKNHNIASIHPITPPRRLPDIQRPSTTGSRPRAPPFGHIPRTLTTPNSSKPSTASTERTANPV</sequence>
<organism evidence="2 3">
    <name type="scientific">Panagrolaimus superbus</name>
    <dbReference type="NCBI Taxonomy" id="310955"/>
    <lineage>
        <taxon>Eukaryota</taxon>
        <taxon>Metazoa</taxon>
        <taxon>Ecdysozoa</taxon>
        <taxon>Nematoda</taxon>
        <taxon>Chromadorea</taxon>
        <taxon>Rhabditida</taxon>
        <taxon>Tylenchina</taxon>
        <taxon>Panagrolaimomorpha</taxon>
        <taxon>Panagrolaimoidea</taxon>
        <taxon>Panagrolaimidae</taxon>
        <taxon>Panagrolaimus</taxon>
    </lineage>
</organism>
<proteinExistence type="predicted"/>